<dbReference type="RefSeq" id="WP_338778566.1">
    <property type="nucleotide sequence ID" value="NZ_CP147407.1"/>
</dbReference>
<evidence type="ECO:0000256" key="1">
    <source>
        <dbReference type="SAM" id="Coils"/>
    </source>
</evidence>
<sequence>MKNRKKVIAIVALCGLLITCMSLTTILVLGAEKKMLNSSSIPTAKPVKKIKINAELQVESLENTINKLADIVAEVEIRSVVSEMDEPGPKTVFSANVLDVLKGDENIKDINVLQQGNSRYEFNGNRMFKPGEKYILVLKKAPDLGETVYWIRGEETQIYEVQGDSDLLRWATPYEDELKDIEKEQIIKKSLMKGKDDKQYKLIDKRLFKEKIKKIKKRV</sequence>
<accession>A0ABZ2NFH4</accession>
<feature type="coiled-coil region" evidence="1">
    <location>
        <begin position="51"/>
        <end position="78"/>
    </location>
</feature>
<keyword evidence="3" id="KW-1185">Reference proteome</keyword>
<dbReference type="EMBL" id="CP147407">
    <property type="protein sequence ID" value="WXB96528.1"/>
    <property type="molecule type" value="Genomic_DNA"/>
</dbReference>
<evidence type="ECO:0000313" key="2">
    <source>
        <dbReference type="EMBL" id="WXB96528.1"/>
    </source>
</evidence>
<organism evidence="2 3">
    <name type="scientific">Metabacillus sediminis</name>
    <dbReference type="NCBI Taxonomy" id="3117746"/>
    <lineage>
        <taxon>Bacteria</taxon>
        <taxon>Bacillati</taxon>
        <taxon>Bacillota</taxon>
        <taxon>Bacilli</taxon>
        <taxon>Bacillales</taxon>
        <taxon>Bacillaceae</taxon>
        <taxon>Metabacillus</taxon>
    </lineage>
</organism>
<evidence type="ECO:0000313" key="3">
    <source>
        <dbReference type="Proteomes" id="UP001377337"/>
    </source>
</evidence>
<protein>
    <recommendedName>
        <fullName evidence="4">SAF domain-containing protein</fullName>
    </recommendedName>
</protein>
<name>A0ABZ2NFH4_9BACI</name>
<reference evidence="2 3" key="1">
    <citation type="submission" date="2024-02" db="EMBL/GenBank/DDBJ databases">
        <title>Seven novel Bacillus-like species.</title>
        <authorList>
            <person name="Liu G."/>
        </authorList>
    </citation>
    <scope>NUCLEOTIDE SEQUENCE [LARGE SCALE GENOMIC DNA]</scope>
    <source>
        <strain evidence="2 3">FJAT-52054</strain>
    </source>
</reference>
<gene>
    <name evidence="2" type="ORF">WCV65_18650</name>
</gene>
<keyword evidence="1" id="KW-0175">Coiled coil</keyword>
<proteinExistence type="predicted"/>
<dbReference type="Proteomes" id="UP001377337">
    <property type="component" value="Chromosome"/>
</dbReference>
<evidence type="ECO:0008006" key="4">
    <source>
        <dbReference type="Google" id="ProtNLM"/>
    </source>
</evidence>